<reference evidence="3" key="1">
    <citation type="submission" date="2016-10" db="EMBL/GenBank/DDBJ databases">
        <authorList>
            <person name="Varghese N."/>
            <person name="Submissions S."/>
        </authorList>
    </citation>
    <scope>NUCLEOTIDE SEQUENCE [LARGE SCALE GENOMIC DNA]</scope>
    <source>
        <strain evidence="3">CGMCC 1.6199</strain>
    </source>
</reference>
<sequence>MGIEDQTFSFFPFGALFCLTLFCFVAVRIYAIRSRYMHTKKIDRLKDLVINGELREAEYQKLKSILTK</sequence>
<keyword evidence="1" id="KW-0812">Transmembrane</keyword>
<gene>
    <name evidence="2" type="ORF">SAMN05216244_2449</name>
</gene>
<accession>A0A1G9T6B4</accession>
<name>A0A1G9T6B4_9BACI</name>
<evidence type="ECO:0000313" key="3">
    <source>
        <dbReference type="Proteomes" id="UP000182347"/>
    </source>
</evidence>
<dbReference type="AlphaFoldDB" id="A0A1G9T6B4"/>
<keyword evidence="3" id="KW-1185">Reference proteome</keyword>
<dbReference type="Proteomes" id="UP000182347">
    <property type="component" value="Unassembled WGS sequence"/>
</dbReference>
<protein>
    <submittedName>
        <fullName evidence="2">Putative membrane protein</fullName>
    </submittedName>
</protein>
<feature type="transmembrane region" description="Helical" evidence="1">
    <location>
        <begin position="12"/>
        <end position="31"/>
    </location>
</feature>
<keyword evidence="1" id="KW-0472">Membrane</keyword>
<dbReference type="RefSeq" id="WP_074599384.1">
    <property type="nucleotide sequence ID" value="NZ_FNHF01000003.1"/>
</dbReference>
<keyword evidence="1" id="KW-1133">Transmembrane helix</keyword>
<proteinExistence type="predicted"/>
<dbReference type="STRING" id="482461.SAMN05216244_2449"/>
<evidence type="ECO:0000313" key="2">
    <source>
        <dbReference type="EMBL" id="SDM43140.1"/>
    </source>
</evidence>
<dbReference type="OrthoDB" id="2456654at2"/>
<evidence type="ECO:0000256" key="1">
    <source>
        <dbReference type="SAM" id="Phobius"/>
    </source>
</evidence>
<dbReference type="EMBL" id="FNHF01000003">
    <property type="protein sequence ID" value="SDM43140.1"/>
    <property type="molecule type" value="Genomic_DNA"/>
</dbReference>
<organism evidence="2 3">
    <name type="scientific">Sediminibacillus halophilus</name>
    <dbReference type="NCBI Taxonomy" id="482461"/>
    <lineage>
        <taxon>Bacteria</taxon>
        <taxon>Bacillati</taxon>
        <taxon>Bacillota</taxon>
        <taxon>Bacilli</taxon>
        <taxon>Bacillales</taxon>
        <taxon>Bacillaceae</taxon>
        <taxon>Sediminibacillus</taxon>
    </lineage>
</organism>